<gene>
    <name evidence="20" type="primary">nad4</name>
    <name evidence="20" type="ORF">PCANCMT01_0006</name>
</gene>
<keyword evidence="14 17" id="KW-0496">Mitochondrion</keyword>
<dbReference type="GO" id="GO:0042773">
    <property type="term" value="P:ATP synthesis coupled electron transport"/>
    <property type="evidence" value="ECO:0007669"/>
    <property type="project" value="InterPro"/>
</dbReference>
<keyword evidence="7 17" id="KW-0679">Respiratory chain</keyword>
<evidence type="ECO:0000256" key="9">
    <source>
        <dbReference type="ARBA" id="ARBA00022967"/>
    </source>
</evidence>
<evidence type="ECO:0000256" key="17">
    <source>
        <dbReference type="RuleBase" id="RU003297"/>
    </source>
</evidence>
<evidence type="ECO:0000259" key="18">
    <source>
        <dbReference type="Pfam" id="PF00361"/>
    </source>
</evidence>
<feature type="transmembrane region" description="Helical" evidence="17">
    <location>
        <begin position="106"/>
        <end position="128"/>
    </location>
</feature>
<evidence type="ECO:0000256" key="8">
    <source>
        <dbReference type="ARBA" id="ARBA00022692"/>
    </source>
</evidence>
<proteinExistence type="inferred from homology"/>
<evidence type="ECO:0000256" key="6">
    <source>
        <dbReference type="ARBA" id="ARBA00022448"/>
    </source>
</evidence>
<dbReference type="GO" id="GO:0008137">
    <property type="term" value="F:NADH dehydrogenase (ubiquinone) activity"/>
    <property type="evidence" value="ECO:0007669"/>
    <property type="project" value="UniProtKB-UniRule"/>
</dbReference>
<dbReference type="Pfam" id="PF00361">
    <property type="entry name" value="Proton_antipo_M"/>
    <property type="match status" value="1"/>
</dbReference>
<evidence type="ECO:0000256" key="13">
    <source>
        <dbReference type="ARBA" id="ARBA00023075"/>
    </source>
</evidence>
<evidence type="ECO:0000256" key="2">
    <source>
        <dbReference type="ARBA" id="ARBA00004225"/>
    </source>
</evidence>
<reference evidence="20" key="1">
    <citation type="submission" date="2019-03" db="EMBL/GenBank/DDBJ databases">
        <authorList>
            <person name="Lefebure T."/>
            <person name="Lefebure T."/>
        </authorList>
    </citation>
    <scope>NUCLEOTIDE SEQUENCE [LARGE SCALE GENOMIC DNA]</scope>
</reference>
<feature type="transmembrane region" description="Helical" evidence="17">
    <location>
        <begin position="169"/>
        <end position="191"/>
    </location>
</feature>
<name>A0A485M7D8_9CRUS</name>
<feature type="transmembrane region" description="Helical" evidence="17">
    <location>
        <begin position="12"/>
        <end position="33"/>
    </location>
</feature>
<feature type="transmembrane region" description="Helical" evidence="17">
    <location>
        <begin position="335"/>
        <end position="353"/>
    </location>
</feature>
<evidence type="ECO:0000256" key="11">
    <source>
        <dbReference type="ARBA" id="ARBA00022989"/>
    </source>
</evidence>
<dbReference type="PRINTS" id="PR01437">
    <property type="entry name" value="NUOXDRDTASE4"/>
</dbReference>
<feature type="transmembrane region" description="Helical" evidence="17">
    <location>
        <begin position="135"/>
        <end position="157"/>
    </location>
</feature>
<keyword evidence="13 17" id="KW-0830">Ubiquinone</keyword>
<dbReference type="GO" id="GO:0015990">
    <property type="term" value="P:electron transport coupled proton transport"/>
    <property type="evidence" value="ECO:0007669"/>
    <property type="project" value="TreeGrafter"/>
</dbReference>
<keyword evidence="8 17" id="KW-0812">Transmembrane</keyword>
<evidence type="ECO:0000256" key="15">
    <source>
        <dbReference type="ARBA" id="ARBA00023136"/>
    </source>
</evidence>
<dbReference type="Pfam" id="PF01059">
    <property type="entry name" value="Oxidored_q5_N"/>
    <property type="match status" value="1"/>
</dbReference>
<dbReference type="PANTHER" id="PTHR43507:SF20">
    <property type="entry name" value="NADH-UBIQUINONE OXIDOREDUCTASE CHAIN 4"/>
    <property type="match status" value="1"/>
</dbReference>
<feature type="transmembrane region" description="Helical" evidence="17">
    <location>
        <begin position="296"/>
        <end position="314"/>
    </location>
</feature>
<feature type="transmembrane region" description="Helical" evidence="17">
    <location>
        <begin position="268"/>
        <end position="290"/>
    </location>
</feature>
<keyword evidence="12 17" id="KW-0520">NAD</keyword>
<organism evidence="20">
    <name type="scientific">Proasellus cantabricus</name>
    <dbReference type="NCBI Taxonomy" id="1281948"/>
    <lineage>
        <taxon>Eukaryota</taxon>
        <taxon>Metazoa</taxon>
        <taxon>Ecdysozoa</taxon>
        <taxon>Arthropoda</taxon>
        <taxon>Crustacea</taxon>
        <taxon>Multicrustacea</taxon>
        <taxon>Malacostraca</taxon>
        <taxon>Eumalacostraca</taxon>
        <taxon>Peracarida</taxon>
        <taxon>Isopoda</taxon>
        <taxon>Asellota</taxon>
        <taxon>Aselloidea</taxon>
        <taxon>Asellidae</taxon>
        <taxon>Proasellus</taxon>
    </lineage>
</organism>
<accession>A0A485M7D8</accession>
<evidence type="ECO:0000256" key="12">
    <source>
        <dbReference type="ARBA" id="ARBA00023027"/>
    </source>
</evidence>
<comment type="catalytic activity">
    <reaction evidence="16 17">
        <text>a ubiquinone + NADH + 5 H(+)(in) = a ubiquinol + NAD(+) + 4 H(+)(out)</text>
        <dbReference type="Rhea" id="RHEA:29091"/>
        <dbReference type="Rhea" id="RHEA-COMP:9565"/>
        <dbReference type="Rhea" id="RHEA-COMP:9566"/>
        <dbReference type="ChEBI" id="CHEBI:15378"/>
        <dbReference type="ChEBI" id="CHEBI:16389"/>
        <dbReference type="ChEBI" id="CHEBI:17976"/>
        <dbReference type="ChEBI" id="CHEBI:57540"/>
        <dbReference type="ChEBI" id="CHEBI:57945"/>
        <dbReference type="EC" id="7.1.1.2"/>
    </reaction>
</comment>
<evidence type="ECO:0000256" key="14">
    <source>
        <dbReference type="ARBA" id="ARBA00023128"/>
    </source>
</evidence>
<keyword evidence="15 17" id="KW-0472">Membrane</keyword>
<evidence type="ECO:0000256" key="5">
    <source>
        <dbReference type="ARBA" id="ARBA00021006"/>
    </source>
</evidence>
<feature type="transmembrane region" description="Helical" evidence="17">
    <location>
        <begin position="240"/>
        <end position="261"/>
    </location>
</feature>
<dbReference type="EMBL" id="LR536615">
    <property type="protein sequence ID" value="VFU78715.1"/>
    <property type="molecule type" value="Genomic_DNA"/>
</dbReference>
<evidence type="ECO:0000256" key="10">
    <source>
        <dbReference type="ARBA" id="ARBA00022982"/>
    </source>
</evidence>
<keyword evidence="6 17" id="KW-0813">Transport</keyword>
<dbReference type="InterPro" id="IPR000260">
    <property type="entry name" value="NADH4_N"/>
</dbReference>
<evidence type="ECO:0000313" key="20">
    <source>
        <dbReference type="EMBL" id="VFU78715.1"/>
    </source>
</evidence>
<evidence type="ECO:0000256" key="4">
    <source>
        <dbReference type="ARBA" id="ARBA00012944"/>
    </source>
</evidence>
<geneLocation type="mitochondrion" evidence="20"/>
<feature type="domain" description="NADH:ubiquinone oxidoreductase chain 4 N-terminal" evidence="19">
    <location>
        <begin position="1"/>
        <end position="99"/>
    </location>
</feature>
<dbReference type="AlphaFoldDB" id="A0A485M7D8"/>
<keyword evidence="9" id="KW-1278">Translocase</keyword>
<dbReference type="EC" id="7.1.1.2" evidence="4 17"/>
<sequence>MMKVLIVAVALLYFKNWCPLFMGASALLILVVFCSKHDMDWFETTSGMGWDSMSFLLIFLSVWVVMLMVLSSQKINLYNNHSSSFIVVLSALLLILVLAFSCSSLLMFYIFFEASLVPTFILILGWGYQPERLQAGVYMMLYTIFASLPLLVVLLNMNSKDSINSMLEGGVMSFGGVFTVMGAMFAFMVKLPLYLVHLWLPKAHVEAPVAGSMILASVLLKLGGDGMIRLLPKLTPGVASVSWILMSWGLIGGVFMGVSCLRQMDVKVLIAMSSVAHMAVVFGGVVSMTAWGINGAVLVMLGHGFCSSGLFCIANMNYERSGTRSLLVMKGAQSVLPALSLWWFLLVAANMAAPPSMNLLGEVHAILSLIKWSIFNSVPVAGSVFFAAAYSLCMYVATQHGKSPYISGSAAGASVREHLIMLLHWMPINLLIVKFSMLQLFNC</sequence>
<keyword evidence="11 17" id="KW-1133">Transmembrane helix</keyword>
<feature type="transmembrane region" description="Helical" evidence="17">
    <location>
        <begin position="53"/>
        <end position="70"/>
    </location>
</feature>
<evidence type="ECO:0000256" key="16">
    <source>
        <dbReference type="ARBA" id="ARBA00049551"/>
    </source>
</evidence>
<dbReference type="GO" id="GO:0003954">
    <property type="term" value="F:NADH dehydrogenase activity"/>
    <property type="evidence" value="ECO:0007669"/>
    <property type="project" value="TreeGrafter"/>
</dbReference>
<keyword evidence="10 17" id="KW-0249">Electron transport</keyword>
<dbReference type="PANTHER" id="PTHR43507">
    <property type="entry name" value="NADH-UBIQUINONE OXIDOREDUCTASE CHAIN 4"/>
    <property type="match status" value="1"/>
</dbReference>
<comment type="function">
    <text evidence="17">Core subunit of the mitochondrial membrane respiratory chain NADH dehydrogenase (Complex I) which catalyzes electron transfer from NADH through the respiratory chain, using ubiquinone as an electron acceptor. Essential for the catalytic activity and assembly of complex I.</text>
</comment>
<dbReference type="GO" id="GO:0048039">
    <property type="term" value="F:ubiquinone binding"/>
    <property type="evidence" value="ECO:0007669"/>
    <property type="project" value="TreeGrafter"/>
</dbReference>
<protein>
    <recommendedName>
        <fullName evidence="5 17">NADH-ubiquinone oxidoreductase chain 4</fullName>
        <ecNumber evidence="4 17">7.1.1.2</ecNumber>
    </recommendedName>
</protein>
<feature type="domain" description="NADH:quinone oxidoreductase/Mrp antiporter transmembrane" evidence="18">
    <location>
        <begin position="103"/>
        <end position="378"/>
    </location>
</feature>
<evidence type="ECO:0000256" key="7">
    <source>
        <dbReference type="ARBA" id="ARBA00022660"/>
    </source>
</evidence>
<evidence type="ECO:0000259" key="19">
    <source>
        <dbReference type="Pfam" id="PF01059"/>
    </source>
</evidence>
<comment type="subcellular location">
    <subcellularLocation>
        <location evidence="2 17">Mitochondrion membrane</location>
        <topology evidence="2 17">Multi-pass membrane protein</topology>
    </subcellularLocation>
</comment>
<comment type="similarity">
    <text evidence="3 17">Belongs to the complex I subunit 4 family.</text>
</comment>
<feature type="transmembrane region" description="Helical" evidence="17">
    <location>
        <begin position="82"/>
        <end position="100"/>
    </location>
</feature>
<feature type="transmembrane region" description="Helical" evidence="17">
    <location>
        <begin position="203"/>
        <end position="220"/>
    </location>
</feature>
<dbReference type="InterPro" id="IPR001750">
    <property type="entry name" value="ND/Mrp_TM"/>
</dbReference>
<feature type="transmembrane region" description="Helical" evidence="17">
    <location>
        <begin position="373"/>
        <end position="398"/>
    </location>
</feature>
<comment type="function">
    <text evidence="1">Core subunit of the mitochondrial membrane respiratory chain NADH dehydrogenase (Complex I) that is believed to belong to the minimal assembly required for catalysis. Complex I functions in the transfer of electrons from NADH to the respiratory chain. The immediate electron acceptor for the enzyme is believed to be ubiquinone.</text>
</comment>
<evidence type="ECO:0000256" key="1">
    <source>
        <dbReference type="ARBA" id="ARBA00003257"/>
    </source>
</evidence>
<dbReference type="GO" id="GO:0031966">
    <property type="term" value="C:mitochondrial membrane"/>
    <property type="evidence" value="ECO:0007669"/>
    <property type="project" value="UniProtKB-SubCell"/>
</dbReference>
<dbReference type="InterPro" id="IPR003918">
    <property type="entry name" value="NADH_UbQ_OxRdtase"/>
</dbReference>
<evidence type="ECO:0000256" key="3">
    <source>
        <dbReference type="ARBA" id="ARBA00009025"/>
    </source>
</evidence>